<keyword evidence="7 9" id="KW-1133">Transmembrane helix</keyword>
<dbReference type="InterPro" id="IPR051120">
    <property type="entry name" value="ABC_AA/LPS_Transport"/>
</dbReference>
<feature type="domain" description="ABC transporter" evidence="10">
    <location>
        <begin position="352"/>
        <end position="586"/>
    </location>
</feature>
<evidence type="ECO:0000256" key="3">
    <source>
        <dbReference type="ARBA" id="ARBA00022475"/>
    </source>
</evidence>
<dbReference type="GO" id="GO:0016887">
    <property type="term" value="F:ATP hydrolysis activity"/>
    <property type="evidence" value="ECO:0007669"/>
    <property type="project" value="InterPro"/>
</dbReference>
<dbReference type="InterPro" id="IPR043428">
    <property type="entry name" value="LivM-like"/>
</dbReference>
<dbReference type="SUPFAM" id="SSF52540">
    <property type="entry name" value="P-loop containing nucleoside triphosphate hydrolases"/>
    <property type="match status" value="1"/>
</dbReference>
<evidence type="ECO:0000256" key="1">
    <source>
        <dbReference type="ARBA" id="ARBA00004651"/>
    </source>
</evidence>
<dbReference type="Gene3D" id="3.40.50.300">
    <property type="entry name" value="P-loop containing nucleotide triphosphate hydrolases"/>
    <property type="match status" value="1"/>
</dbReference>
<dbReference type="PANTHER" id="PTHR45772:SF7">
    <property type="entry name" value="AMINO ACID ABC TRANSPORTER ATP-BINDING PROTEIN"/>
    <property type="match status" value="1"/>
</dbReference>
<feature type="transmembrane region" description="Helical" evidence="9">
    <location>
        <begin position="248"/>
        <end position="267"/>
    </location>
</feature>
<dbReference type="GO" id="GO:0042941">
    <property type="term" value="P:D-alanine transmembrane transport"/>
    <property type="evidence" value="ECO:0007669"/>
    <property type="project" value="TreeGrafter"/>
</dbReference>
<dbReference type="InterPro" id="IPR032823">
    <property type="entry name" value="BCA_ABC_TP_C"/>
</dbReference>
<keyword evidence="4 9" id="KW-0812">Transmembrane</keyword>
<evidence type="ECO:0000256" key="6">
    <source>
        <dbReference type="ARBA" id="ARBA00022840"/>
    </source>
</evidence>
<keyword evidence="2" id="KW-0813">Transport</keyword>
<dbReference type="GO" id="GO:0015188">
    <property type="term" value="F:L-isoleucine transmembrane transporter activity"/>
    <property type="evidence" value="ECO:0007669"/>
    <property type="project" value="TreeGrafter"/>
</dbReference>
<keyword evidence="8 9" id="KW-0472">Membrane</keyword>
<dbReference type="GO" id="GO:1903805">
    <property type="term" value="P:L-valine import across plasma membrane"/>
    <property type="evidence" value="ECO:0007669"/>
    <property type="project" value="TreeGrafter"/>
</dbReference>
<feature type="transmembrane region" description="Helical" evidence="9">
    <location>
        <begin position="30"/>
        <end position="49"/>
    </location>
</feature>
<protein>
    <submittedName>
        <fullName evidence="11">ABC transporter, ATP-binding protein</fullName>
    </submittedName>
</protein>
<comment type="subcellular location">
    <subcellularLocation>
        <location evidence="1">Cell membrane</location>
        <topology evidence="1">Multi-pass membrane protein</topology>
    </subcellularLocation>
</comment>
<evidence type="ECO:0000256" key="4">
    <source>
        <dbReference type="ARBA" id="ARBA00022692"/>
    </source>
</evidence>
<dbReference type="GO" id="GO:0005304">
    <property type="term" value="F:L-valine transmembrane transporter activity"/>
    <property type="evidence" value="ECO:0007669"/>
    <property type="project" value="TreeGrafter"/>
</dbReference>
<dbReference type="STRING" id="309801.trd_1405"/>
<dbReference type="GO" id="GO:0005886">
    <property type="term" value="C:plasma membrane"/>
    <property type="evidence" value="ECO:0007669"/>
    <property type="project" value="UniProtKB-SubCell"/>
</dbReference>
<feature type="transmembrane region" description="Helical" evidence="9">
    <location>
        <begin position="56"/>
        <end position="75"/>
    </location>
</feature>
<dbReference type="PANTHER" id="PTHR45772">
    <property type="entry name" value="CONSERVED COMPONENT OF ABC TRANSPORTER FOR NATURAL AMINO ACIDS-RELATED"/>
    <property type="match status" value="1"/>
</dbReference>
<dbReference type="Proteomes" id="UP000000447">
    <property type="component" value="Chromosome"/>
</dbReference>
<feature type="transmembrane region" description="Helical" evidence="9">
    <location>
        <begin position="148"/>
        <end position="168"/>
    </location>
</feature>
<proteinExistence type="predicted"/>
<evidence type="ECO:0000259" key="10">
    <source>
        <dbReference type="PROSITE" id="PS50893"/>
    </source>
</evidence>
<evidence type="ECO:0000313" key="11">
    <source>
        <dbReference type="EMBL" id="ACM06184.1"/>
    </source>
</evidence>
<evidence type="ECO:0000256" key="9">
    <source>
        <dbReference type="SAM" id="Phobius"/>
    </source>
</evidence>
<dbReference type="InterPro" id="IPR001851">
    <property type="entry name" value="ABC_transp_permease"/>
</dbReference>
<dbReference type="eggNOG" id="COG4177">
    <property type="taxonomic scope" value="Bacteria"/>
</dbReference>
<name>B9L2K3_THERP</name>
<feature type="transmembrane region" description="Helical" evidence="9">
    <location>
        <begin position="107"/>
        <end position="128"/>
    </location>
</feature>
<dbReference type="CDD" id="cd03219">
    <property type="entry name" value="ABC_Mj1267_LivG_branched"/>
    <property type="match status" value="1"/>
</dbReference>
<dbReference type="Pfam" id="PF12399">
    <property type="entry name" value="BCA_ABC_TP_C"/>
    <property type="match status" value="1"/>
</dbReference>
<dbReference type="KEGG" id="tro:trd_1405"/>
<dbReference type="InterPro" id="IPR003593">
    <property type="entry name" value="AAA+_ATPase"/>
</dbReference>
<dbReference type="GO" id="GO:0015192">
    <property type="term" value="F:L-phenylalanine transmembrane transporter activity"/>
    <property type="evidence" value="ECO:0007669"/>
    <property type="project" value="TreeGrafter"/>
</dbReference>
<dbReference type="GO" id="GO:0005524">
    <property type="term" value="F:ATP binding"/>
    <property type="evidence" value="ECO:0007669"/>
    <property type="project" value="UniProtKB-KW"/>
</dbReference>
<evidence type="ECO:0000256" key="2">
    <source>
        <dbReference type="ARBA" id="ARBA00022448"/>
    </source>
</evidence>
<gene>
    <name evidence="11" type="ordered locus">trd_1405</name>
</gene>
<sequence length="590" mass="63671">MMRPIARTATLPALLLVAALVPLAGNDFHIALGISILMYATLAIAWGLFAGPTKYIGLATAAFFGVGAYTVGLLYEKVPMLALYPLAAVIAALLALIVGLTTLRIQGMYFTIFTFGLAELIRQLMTWYQRNVTGSVGLYIITDITARQIYWALTVLLGLTLLAGWLLARSRYGLALLMIGEDEVAARHSGVRTTAVKVLTLAGTSAIMAVTGAIVAPRWTYLDPNIAFNPTLSFMPAVIALLGGMQRFWGPLAGAIPLVILFDQLNARFPTAYTLILGLLFMAIVFVIPNGILGLLPKIERKRMAEARLTTPAASTLSEPLAPAMPARSATPSIDGISGPVGKLSSHGSTLLEVRSLRKTFGGIVAVDDLSFEIREGEVFGIIGPNGSGKTTVLNLISGLYQPDRGEIVFVGHKITGKAPEEIARLGIARTFQLVRIYPALTCLDHVTPAALFAGHARSLSDAREQARQLLEELGMAAYVHVPAGQLNFIDQKRLELARALALRPKLLLLDEWLAGLNPSEMLIGMELIESLRGRGMTIVLIEHLMQAVRRLCDRCIVMSFGQKIAEGLPGEVLRDREVVRVYLGEADDA</sequence>
<keyword evidence="3" id="KW-1003">Cell membrane</keyword>
<reference evidence="11 12" key="1">
    <citation type="journal article" date="2009" name="PLoS ONE">
        <title>Complete genome sequence of the aerobic CO-oxidizing thermophile Thermomicrobium roseum.</title>
        <authorList>
            <person name="Wu D."/>
            <person name="Raymond J."/>
            <person name="Wu M."/>
            <person name="Chatterji S."/>
            <person name="Ren Q."/>
            <person name="Graham J.E."/>
            <person name="Bryant D.A."/>
            <person name="Robb F."/>
            <person name="Colman A."/>
            <person name="Tallon L.J."/>
            <person name="Badger J.H."/>
            <person name="Madupu R."/>
            <person name="Ward N.L."/>
            <person name="Eisen J.A."/>
        </authorList>
    </citation>
    <scope>NUCLEOTIDE SEQUENCE [LARGE SCALE GENOMIC DNA]</scope>
    <source>
        <strain evidence="12">ATCC 27502 / DSM 5159 / P-2</strain>
    </source>
</reference>
<dbReference type="Pfam" id="PF00005">
    <property type="entry name" value="ABC_tran"/>
    <property type="match status" value="1"/>
</dbReference>
<dbReference type="Pfam" id="PF02653">
    <property type="entry name" value="BPD_transp_2"/>
    <property type="match status" value="1"/>
</dbReference>
<feature type="transmembrane region" description="Helical" evidence="9">
    <location>
        <begin position="81"/>
        <end position="100"/>
    </location>
</feature>
<evidence type="ECO:0000256" key="7">
    <source>
        <dbReference type="ARBA" id="ARBA00022989"/>
    </source>
</evidence>
<dbReference type="PROSITE" id="PS50893">
    <property type="entry name" value="ABC_TRANSPORTER_2"/>
    <property type="match status" value="1"/>
</dbReference>
<evidence type="ECO:0000256" key="8">
    <source>
        <dbReference type="ARBA" id="ARBA00023136"/>
    </source>
</evidence>
<keyword evidence="6 11" id="KW-0067">ATP-binding</keyword>
<accession>B9L2K3</accession>
<dbReference type="HOGENOM" id="CLU_006313_3_1_0"/>
<feature type="transmembrane region" description="Helical" evidence="9">
    <location>
        <begin position="273"/>
        <end position="296"/>
    </location>
</feature>
<dbReference type="CDD" id="cd06581">
    <property type="entry name" value="TM_PBP1_LivM_like"/>
    <property type="match status" value="1"/>
</dbReference>
<dbReference type="eggNOG" id="COG0411">
    <property type="taxonomic scope" value="Bacteria"/>
</dbReference>
<dbReference type="InterPro" id="IPR003439">
    <property type="entry name" value="ABC_transporter-like_ATP-bd"/>
</dbReference>
<feature type="transmembrane region" description="Helical" evidence="9">
    <location>
        <begin position="198"/>
        <end position="220"/>
    </location>
</feature>
<organism evidence="11 12">
    <name type="scientific">Thermomicrobium roseum (strain ATCC 27502 / DSM 5159 / P-2)</name>
    <dbReference type="NCBI Taxonomy" id="309801"/>
    <lineage>
        <taxon>Bacteria</taxon>
        <taxon>Pseudomonadati</taxon>
        <taxon>Thermomicrobiota</taxon>
        <taxon>Thermomicrobia</taxon>
        <taxon>Thermomicrobiales</taxon>
        <taxon>Thermomicrobiaceae</taxon>
        <taxon>Thermomicrobium</taxon>
    </lineage>
</organism>
<dbReference type="EMBL" id="CP001275">
    <property type="protein sequence ID" value="ACM06184.1"/>
    <property type="molecule type" value="Genomic_DNA"/>
</dbReference>
<dbReference type="SMART" id="SM00382">
    <property type="entry name" value="AAA"/>
    <property type="match status" value="1"/>
</dbReference>
<evidence type="ECO:0000256" key="5">
    <source>
        <dbReference type="ARBA" id="ARBA00022741"/>
    </source>
</evidence>
<evidence type="ECO:0000313" key="12">
    <source>
        <dbReference type="Proteomes" id="UP000000447"/>
    </source>
</evidence>
<keyword evidence="12" id="KW-1185">Reference proteome</keyword>
<dbReference type="GO" id="GO:0015808">
    <property type="term" value="P:L-alanine transport"/>
    <property type="evidence" value="ECO:0007669"/>
    <property type="project" value="TreeGrafter"/>
</dbReference>
<dbReference type="GO" id="GO:1903806">
    <property type="term" value="P:L-isoleucine import across plasma membrane"/>
    <property type="evidence" value="ECO:0007669"/>
    <property type="project" value="TreeGrafter"/>
</dbReference>
<keyword evidence="5" id="KW-0547">Nucleotide-binding</keyword>
<dbReference type="InterPro" id="IPR027417">
    <property type="entry name" value="P-loop_NTPase"/>
</dbReference>
<dbReference type="AlphaFoldDB" id="B9L2K3"/>